<keyword evidence="3" id="KW-1185">Reference proteome</keyword>
<feature type="region of interest" description="Disordered" evidence="1">
    <location>
        <begin position="88"/>
        <end position="113"/>
    </location>
</feature>
<organism evidence="2 3">
    <name type="scientific">Tupaia chinensis</name>
    <name type="common">Chinese tree shrew</name>
    <name type="synonym">Tupaia belangeri chinensis</name>
    <dbReference type="NCBI Taxonomy" id="246437"/>
    <lineage>
        <taxon>Eukaryota</taxon>
        <taxon>Metazoa</taxon>
        <taxon>Chordata</taxon>
        <taxon>Craniata</taxon>
        <taxon>Vertebrata</taxon>
        <taxon>Euteleostomi</taxon>
        <taxon>Mammalia</taxon>
        <taxon>Eutheria</taxon>
        <taxon>Euarchontoglires</taxon>
        <taxon>Scandentia</taxon>
        <taxon>Tupaiidae</taxon>
        <taxon>Tupaia</taxon>
    </lineage>
</organism>
<dbReference type="AlphaFoldDB" id="L9JR71"/>
<proteinExistence type="predicted"/>
<dbReference type="InParanoid" id="L9JR71"/>
<evidence type="ECO:0000256" key="1">
    <source>
        <dbReference type="SAM" id="MobiDB-lite"/>
    </source>
</evidence>
<evidence type="ECO:0000313" key="3">
    <source>
        <dbReference type="Proteomes" id="UP000011518"/>
    </source>
</evidence>
<reference evidence="3" key="2">
    <citation type="journal article" date="2013" name="Nat. Commun.">
        <title>Genome of the Chinese tree shrew.</title>
        <authorList>
            <person name="Fan Y."/>
            <person name="Huang Z.Y."/>
            <person name="Cao C.C."/>
            <person name="Chen C.S."/>
            <person name="Chen Y.X."/>
            <person name="Fan D.D."/>
            <person name="He J."/>
            <person name="Hou H.L."/>
            <person name="Hu L."/>
            <person name="Hu X.T."/>
            <person name="Jiang X.T."/>
            <person name="Lai R."/>
            <person name="Lang Y.S."/>
            <person name="Liang B."/>
            <person name="Liao S.G."/>
            <person name="Mu D."/>
            <person name="Ma Y.Y."/>
            <person name="Niu Y.Y."/>
            <person name="Sun X.Q."/>
            <person name="Xia J.Q."/>
            <person name="Xiao J."/>
            <person name="Xiong Z.Q."/>
            <person name="Xu L."/>
            <person name="Yang L."/>
            <person name="Zhang Y."/>
            <person name="Zhao W."/>
            <person name="Zhao X.D."/>
            <person name="Zheng Y.T."/>
            <person name="Zhou J.M."/>
            <person name="Zhu Y.B."/>
            <person name="Zhang G.J."/>
            <person name="Wang J."/>
            <person name="Yao Y.G."/>
        </authorList>
    </citation>
    <scope>NUCLEOTIDE SEQUENCE [LARGE SCALE GENOMIC DNA]</scope>
</reference>
<protein>
    <submittedName>
        <fullName evidence="2">Uncharacterized protein</fullName>
    </submittedName>
</protein>
<evidence type="ECO:0000313" key="2">
    <source>
        <dbReference type="EMBL" id="ELW52764.1"/>
    </source>
</evidence>
<gene>
    <name evidence="2" type="ORF">TREES_T100017950</name>
</gene>
<reference evidence="3" key="1">
    <citation type="submission" date="2012-07" db="EMBL/GenBank/DDBJ databases">
        <title>Genome of the Chinese tree shrew, a rising model animal genetically related to primates.</title>
        <authorList>
            <person name="Zhang G."/>
            <person name="Fan Y."/>
            <person name="Yao Y."/>
            <person name="Huang Z."/>
        </authorList>
    </citation>
    <scope>NUCLEOTIDE SEQUENCE [LARGE SCALE GENOMIC DNA]</scope>
</reference>
<dbReference type="EMBL" id="KB320953">
    <property type="protein sequence ID" value="ELW52764.1"/>
    <property type="molecule type" value="Genomic_DNA"/>
</dbReference>
<sequence>MTATDILARKQVGSRDFRERLRTPGCCRCCDVKGREQELLTHEGAWAHSPCSGFAITISREQSDPNAVHQARLFRRRGQEEITQRGLPLRSQRRGEAAADTLHTPGAAMREERKSSGFPLPLHFLWPALFKDPANSAIGVQYHQRPSGSALLPRRERDAQREVTRFAQGQAGSGLRQVGATWK</sequence>
<accession>L9JR71</accession>
<dbReference type="Proteomes" id="UP000011518">
    <property type="component" value="Unassembled WGS sequence"/>
</dbReference>
<name>L9JR71_TUPCH</name>